<keyword evidence="2" id="KW-1185">Reference proteome</keyword>
<reference evidence="1" key="1">
    <citation type="submission" date="2023-03" db="EMBL/GenBank/DDBJ databases">
        <title>MT1 and MT2 Draft Genomes of Novel Species.</title>
        <authorList>
            <person name="Venkateswaran K."/>
        </authorList>
    </citation>
    <scope>NUCLEOTIDE SEQUENCE</scope>
    <source>
        <strain evidence="1">F6_8S_P_1A</strain>
    </source>
</reference>
<gene>
    <name evidence="1" type="ORF">P5G59_19580</name>
</gene>
<dbReference type="RefSeq" id="WP_301220698.1">
    <property type="nucleotide sequence ID" value="NZ_JAROCB010000006.1"/>
</dbReference>
<proteinExistence type="predicted"/>
<sequence>MPLVTVAILPHSAEAALLSRVADAVADTLGLAQGDVIALTTPVRSAAVSGRGPLATWWPLLTVHGSDRGEEAMRAALAAAEHAIIAWGETNGVAIEGVWTEWALPLNR</sequence>
<protein>
    <submittedName>
        <fullName evidence="1">Uncharacterized protein</fullName>
    </submittedName>
</protein>
<evidence type="ECO:0000313" key="2">
    <source>
        <dbReference type="Proteomes" id="UP001174210"/>
    </source>
</evidence>
<evidence type="ECO:0000313" key="1">
    <source>
        <dbReference type="EMBL" id="MDN4599359.1"/>
    </source>
</evidence>
<dbReference type="Proteomes" id="UP001174210">
    <property type="component" value="Unassembled WGS sequence"/>
</dbReference>
<organism evidence="1 2">
    <name type="scientific">Leifsonia virtsii</name>
    <dbReference type="NCBI Taxonomy" id="3035915"/>
    <lineage>
        <taxon>Bacteria</taxon>
        <taxon>Bacillati</taxon>
        <taxon>Actinomycetota</taxon>
        <taxon>Actinomycetes</taxon>
        <taxon>Micrococcales</taxon>
        <taxon>Microbacteriaceae</taxon>
        <taxon>Leifsonia</taxon>
    </lineage>
</organism>
<comment type="caution">
    <text evidence="1">The sequence shown here is derived from an EMBL/GenBank/DDBJ whole genome shotgun (WGS) entry which is preliminary data.</text>
</comment>
<name>A0ABT8J2P3_9MICO</name>
<accession>A0ABT8J2P3</accession>
<dbReference type="EMBL" id="JAROCB010000006">
    <property type="protein sequence ID" value="MDN4599359.1"/>
    <property type="molecule type" value="Genomic_DNA"/>
</dbReference>